<dbReference type="Proteomes" id="UP001170379">
    <property type="component" value="Unassembled WGS sequence"/>
</dbReference>
<dbReference type="Pfam" id="PF04434">
    <property type="entry name" value="SWIM"/>
    <property type="match status" value="1"/>
</dbReference>
<evidence type="ECO:0000313" key="4">
    <source>
        <dbReference type="Proteomes" id="UP001170379"/>
    </source>
</evidence>
<name>A0ABT7CDR1_9MICO</name>
<keyword evidence="1" id="KW-0479">Metal-binding</keyword>
<protein>
    <recommendedName>
        <fullName evidence="2">SWIM-type domain-containing protein</fullName>
    </recommendedName>
</protein>
<evidence type="ECO:0000259" key="2">
    <source>
        <dbReference type="PROSITE" id="PS50966"/>
    </source>
</evidence>
<evidence type="ECO:0000313" key="3">
    <source>
        <dbReference type="EMBL" id="MDJ1372764.1"/>
    </source>
</evidence>
<keyword evidence="1" id="KW-0863">Zinc-finger</keyword>
<dbReference type="InterPro" id="IPR007527">
    <property type="entry name" value="Znf_SWIM"/>
</dbReference>
<organism evidence="3 4">
    <name type="scientific">Gulosibacter molinativorax</name>
    <dbReference type="NCBI Taxonomy" id="256821"/>
    <lineage>
        <taxon>Bacteria</taxon>
        <taxon>Bacillati</taxon>
        <taxon>Actinomycetota</taxon>
        <taxon>Actinomycetes</taxon>
        <taxon>Micrococcales</taxon>
        <taxon>Microbacteriaceae</taxon>
        <taxon>Gulosibacter</taxon>
    </lineage>
</organism>
<proteinExistence type="predicted"/>
<dbReference type="PROSITE" id="PS50966">
    <property type="entry name" value="ZF_SWIM"/>
    <property type="match status" value="1"/>
</dbReference>
<gene>
    <name evidence="3" type="ORF">C7K25_15620</name>
</gene>
<reference evidence="3" key="1">
    <citation type="submission" date="2018-03" db="EMBL/GenBank/DDBJ databases">
        <authorList>
            <person name="Nunes O.C."/>
            <person name="Lopes A.R."/>
            <person name="Froufe H."/>
            <person name="Munoz-Merida A."/>
            <person name="Barroso C."/>
            <person name="Egas C."/>
        </authorList>
    </citation>
    <scope>NUCLEOTIDE SEQUENCE</scope>
    <source>
        <strain evidence="3">ON4</strain>
    </source>
</reference>
<keyword evidence="4" id="KW-1185">Reference proteome</keyword>
<keyword evidence="1" id="KW-0862">Zinc</keyword>
<feature type="domain" description="SWIM-type" evidence="2">
    <location>
        <begin position="48"/>
        <end position="84"/>
    </location>
</feature>
<sequence length="565" mass="62521">MNSLTADSLLEAAGDTIFDRGVEYVPYVFGLRSSAKSAMATIGVRQVYTCHLDWADELTGSCTCPFNAKGYFCKHLTALGLAVLNASGGAPVNEDGARSISETAQVQIVSWLAELSRERLVELVHELASLSDVGLLILEMRAAVSVGDTTSAEQPYIEDAKARLAFRGYLDYRRSSDVAYEIEAILDEYETILDSAPGRNDEASPADVLRPALEYVLKRARTISESADDSNGGIGDALSRAVGLHARACAEGTPDPKKLAHWLVSYRRTSPGWPETPLSLYVDAFDEIGLSTYRQGIEKYAADPETSEFDRRTVLLELADHDHDLDRAVEILGTGEYIYYREIVLRLREANRLSESMVWLDRAVAAGKITLKEPSSFWLGIDEVVDWLHSAGRQEDALDLIHALFAARPSVSLFGSLIRYADRLGVDQTERAWARESVEAYADREGNGDAAIEIALADDDIEQAWMAHGRWGSRHAWRKLAEASASEKPREAADLYRPYLNQLLPQANTQVYPEVANVLRRMRDGYAAVGAEKEIDSLIAEIRDTYRRRPALMRALDAAGLRSVK</sequence>
<reference evidence="3" key="2">
    <citation type="journal article" date="2022" name="Sci. Rep.">
        <title>In silico prediction of the enzymes involved in the degradation of the herbicide molinate by Gulosibacter molinativorax ON4T.</title>
        <authorList>
            <person name="Lopes A.R."/>
            <person name="Bunin E."/>
            <person name="Viana A.T."/>
            <person name="Froufe H."/>
            <person name="Munoz-Merida A."/>
            <person name="Pinho D."/>
            <person name="Figueiredo J."/>
            <person name="Barroso C."/>
            <person name="Vaz-Moreira I."/>
            <person name="Bellanger X."/>
            <person name="Egas C."/>
            <person name="Nunes O.C."/>
        </authorList>
    </citation>
    <scope>NUCLEOTIDE SEQUENCE</scope>
    <source>
        <strain evidence="3">ON4</strain>
    </source>
</reference>
<dbReference type="RefSeq" id="WP_026937861.1">
    <property type="nucleotide sequence ID" value="NZ_CP028426.1"/>
</dbReference>
<evidence type="ECO:0000256" key="1">
    <source>
        <dbReference type="PROSITE-ProRule" id="PRU00325"/>
    </source>
</evidence>
<dbReference type="EMBL" id="PXVD01000049">
    <property type="protein sequence ID" value="MDJ1372764.1"/>
    <property type="molecule type" value="Genomic_DNA"/>
</dbReference>
<accession>A0ABT7CDR1</accession>
<comment type="caution">
    <text evidence="3">The sequence shown here is derived from an EMBL/GenBank/DDBJ whole genome shotgun (WGS) entry which is preliminary data.</text>
</comment>